<evidence type="ECO:0000256" key="2">
    <source>
        <dbReference type="ARBA" id="ARBA00010742"/>
    </source>
</evidence>
<dbReference type="AlphaFoldDB" id="A0A919BK36"/>
<proteinExistence type="inferred from homology"/>
<reference evidence="5" key="1">
    <citation type="journal article" date="2014" name="Int. J. Syst. Evol. Microbiol.">
        <title>Complete genome sequence of Corynebacterium casei LMG S-19264T (=DSM 44701T), isolated from a smear-ripened cheese.</title>
        <authorList>
            <consortium name="US DOE Joint Genome Institute (JGI-PGF)"/>
            <person name="Walter F."/>
            <person name="Albersmeier A."/>
            <person name="Kalinowski J."/>
            <person name="Ruckert C."/>
        </authorList>
    </citation>
    <scope>NUCLEOTIDE SEQUENCE</scope>
    <source>
        <strain evidence="5">KCTC 42731</strain>
    </source>
</reference>
<dbReference type="EMBL" id="BNCK01000006">
    <property type="protein sequence ID" value="GHF97037.1"/>
    <property type="molecule type" value="Genomic_DNA"/>
</dbReference>
<dbReference type="Gene3D" id="3.40.190.10">
    <property type="entry name" value="Periplasmic binding protein-like II"/>
    <property type="match status" value="1"/>
</dbReference>
<dbReference type="Pfam" id="PF13379">
    <property type="entry name" value="NMT1_2"/>
    <property type="match status" value="1"/>
</dbReference>
<comment type="caution">
    <text evidence="5">The sequence shown here is derived from an EMBL/GenBank/DDBJ whole genome shotgun (WGS) entry which is preliminary data.</text>
</comment>
<keyword evidence="3 4" id="KW-0732">Signal</keyword>
<protein>
    <recommendedName>
        <fullName evidence="7">NitT/TauT family transport system substrate-binding protein</fullName>
    </recommendedName>
</protein>
<dbReference type="GO" id="GO:0042597">
    <property type="term" value="C:periplasmic space"/>
    <property type="evidence" value="ECO:0007669"/>
    <property type="project" value="UniProtKB-SubCell"/>
</dbReference>
<evidence type="ECO:0000313" key="5">
    <source>
        <dbReference type="EMBL" id="GHF97037.1"/>
    </source>
</evidence>
<reference evidence="5" key="2">
    <citation type="submission" date="2020-09" db="EMBL/GenBank/DDBJ databases">
        <authorList>
            <person name="Sun Q."/>
            <person name="Kim S."/>
        </authorList>
    </citation>
    <scope>NUCLEOTIDE SEQUENCE</scope>
    <source>
        <strain evidence="5">KCTC 42731</strain>
    </source>
</reference>
<dbReference type="PROSITE" id="PS51257">
    <property type="entry name" value="PROKAR_LIPOPROTEIN"/>
    <property type="match status" value="1"/>
</dbReference>
<dbReference type="SUPFAM" id="SSF53850">
    <property type="entry name" value="Periplasmic binding protein-like II"/>
    <property type="match status" value="1"/>
</dbReference>
<gene>
    <name evidence="5" type="ORF">GCM10017161_26430</name>
</gene>
<accession>A0A919BK36</accession>
<keyword evidence="6" id="KW-1185">Reference proteome</keyword>
<organism evidence="5 6">
    <name type="scientific">Thalassotalea marina</name>
    <dbReference type="NCBI Taxonomy" id="1673741"/>
    <lineage>
        <taxon>Bacteria</taxon>
        <taxon>Pseudomonadati</taxon>
        <taxon>Pseudomonadota</taxon>
        <taxon>Gammaproteobacteria</taxon>
        <taxon>Alteromonadales</taxon>
        <taxon>Colwelliaceae</taxon>
        <taxon>Thalassotalea</taxon>
    </lineage>
</organism>
<comment type="similarity">
    <text evidence="2">Belongs to the bacterial solute-binding protein SsuA/TauA family.</text>
</comment>
<dbReference type="Proteomes" id="UP000623842">
    <property type="component" value="Unassembled WGS sequence"/>
</dbReference>
<dbReference type="PANTHER" id="PTHR30024">
    <property type="entry name" value="ALIPHATIC SULFONATES-BINDING PROTEIN-RELATED"/>
    <property type="match status" value="1"/>
</dbReference>
<feature type="signal peptide" evidence="4">
    <location>
        <begin position="1"/>
        <end position="23"/>
    </location>
</feature>
<evidence type="ECO:0000256" key="3">
    <source>
        <dbReference type="ARBA" id="ARBA00022729"/>
    </source>
</evidence>
<evidence type="ECO:0008006" key="7">
    <source>
        <dbReference type="Google" id="ProtNLM"/>
    </source>
</evidence>
<sequence>MMKVWKTLLLISALLLMSCSDKTRPLKIGTNNWIGYESLYVIDKLNMLDEPLTLIRQSNATDVMSLFEQGKIDVACLTLDEAMILIEKGVELHFVSVMDVSNGADQVLASEQVESITQLKDKRIGVETTALGRLVLSSLLDHANLTLEDVEIVNSTVDKHFEMVQKNEIDAAVTFPPFSDHMLNQGMHKLFDSSQMDDAPIIDVMVVNRYAKDSRKETLSQLINSLYKVNNRLLNKDPEVLKIVGTNLNLPPAEWPEMTTGVQLANKELNNTYINRYKLEATMLILDEVMLNNGLLNQSITEKVDTSMFVRL</sequence>
<feature type="chain" id="PRO_5036931297" description="NitT/TauT family transport system substrate-binding protein" evidence="4">
    <location>
        <begin position="24"/>
        <end position="312"/>
    </location>
</feature>
<dbReference type="RefSeq" id="WP_189771439.1">
    <property type="nucleotide sequence ID" value="NZ_BNCK01000006.1"/>
</dbReference>
<name>A0A919BK36_9GAMM</name>
<evidence type="ECO:0000256" key="1">
    <source>
        <dbReference type="ARBA" id="ARBA00004418"/>
    </source>
</evidence>
<evidence type="ECO:0000256" key="4">
    <source>
        <dbReference type="SAM" id="SignalP"/>
    </source>
</evidence>
<dbReference type="PANTHER" id="PTHR30024:SF47">
    <property type="entry name" value="TAURINE-BINDING PERIPLASMIC PROTEIN"/>
    <property type="match status" value="1"/>
</dbReference>
<comment type="subcellular location">
    <subcellularLocation>
        <location evidence="1">Periplasm</location>
    </subcellularLocation>
</comment>
<evidence type="ECO:0000313" key="6">
    <source>
        <dbReference type="Proteomes" id="UP000623842"/>
    </source>
</evidence>